<evidence type="ECO:0000259" key="5">
    <source>
        <dbReference type="Pfam" id="PF25963"/>
    </source>
</evidence>
<dbReference type="AlphaFoldDB" id="A0A1G5DVU2"/>
<evidence type="ECO:0000313" key="6">
    <source>
        <dbReference type="EMBL" id="SCY18590.1"/>
    </source>
</evidence>
<dbReference type="STRING" id="419481.SAMN05216233_10515"/>
<organism evidence="6 7">
    <name type="scientific">Desulfoluna spongiiphila</name>
    <dbReference type="NCBI Taxonomy" id="419481"/>
    <lineage>
        <taxon>Bacteria</taxon>
        <taxon>Pseudomonadati</taxon>
        <taxon>Thermodesulfobacteriota</taxon>
        <taxon>Desulfobacteria</taxon>
        <taxon>Desulfobacterales</taxon>
        <taxon>Desulfolunaceae</taxon>
        <taxon>Desulfoluna</taxon>
    </lineage>
</organism>
<dbReference type="Gene3D" id="1.10.287.470">
    <property type="entry name" value="Helix hairpin bin"/>
    <property type="match status" value="1"/>
</dbReference>
<dbReference type="Pfam" id="PF25917">
    <property type="entry name" value="BSH_RND"/>
    <property type="match status" value="1"/>
</dbReference>
<reference evidence="6 7" key="1">
    <citation type="submission" date="2016-10" db="EMBL/GenBank/DDBJ databases">
        <authorList>
            <person name="de Groot N.N."/>
        </authorList>
    </citation>
    <scope>NUCLEOTIDE SEQUENCE [LARGE SCALE GENOMIC DNA]</scope>
    <source>
        <strain evidence="6 7">AA1</strain>
    </source>
</reference>
<dbReference type="Proteomes" id="UP000198870">
    <property type="component" value="Unassembled WGS sequence"/>
</dbReference>
<feature type="domain" description="p-hydroxybenzoic acid efflux pump subunit AaeA-like beta-barrel" evidence="5">
    <location>
        <begin position="236"/>
        <end position="333"/>
    </location>
</feature>
<comment type="subcellular location">
    <subcellularLocation>
        <location evidence="1">Membrane</location>
        <topology evidence="1">Single-pass membrane protein</topology>
    </subcellularLocation>
</comment>
<accession>A0A1G5DVU2</accession>
<evidence type="ECO:0000313" key="7">
    <source>
        <dbReference type="Proteomes" id="UP000198870"/>
    </source>
</evidence>
<feature type="coiled-coil region" evidence="2">
    <location>
        <begin position="87"/>
        <end position="114"/>
    </location>
</feature>
<name>A0A1G5DVU2_9BACT</name>
<dbReference type="Pfam" id="PF25876">
    <property type="entry name" value="HH_MFP_RND"/>
    <property type="match status" value="1"/>
</dbReference>
<dbReference type="PANTHER" id="PTHR30367">
    <property type="entry name" value="P-HYDROXYBENZOIC ACID EFFLUX PUMP SUBUNIT AAEA-RELATED"/>
    <property type="match status" value="1"/>
</dbReference>
<evidence type="ECO:0000256" key="2">
    <source>
        <dbReference type="SAM" id="Coils"/>
    </source>
</evidence>
<evidence type="ECO:0000259" key="4">
    <source>
        <dbReference type="Pfam" id="PF25917"/>
    </source>
</evidence>
<dbReference type="InterPro" id="IPR050393">
    <property type="entry name" value="MFP_Efflux_Pump"/>
</dbReference>
<sequence>MKFHKNSAHRLLATGGLILVAGLLMLTAYRRYELRPWTRHGLVEADIVALAPQVHGKISEVKVTDNVEVRNGDVLFRIDARPYILARDSAKSALRKARQEAATLRATVDIATARVKSAEAAYVNTKRNKERFIFLLEHNSISQKSLDDAVRAFDESASALDASRAALKEAKMRLGATGEDNVLIESARLRLEQAELNLSYTEVCSPVNGHVVNVRISPGDYAVAGQPVMAVVDDRSIHVMAAFKETQLKSIEIGSPATVSLMTMPDTPLTGQVKSIGCAISPSEFSASGGLVPSLPAVFDWVRLAQRVPVEITFSSAIKGLRVIPGTTASVAIRTGS</sequence>
<protein>
    <submittedName>
        <fullName evidence="6">Multidrug resistance efflux pump</fullName>
    </submittedName>
</protein>
<evidence type="ECO:0000256" key="1">
    <source>
        <dbReference type="ARBA" id="ARBA00004167"/>
    </source>
</evidence>
<dbReference type="Gene3D" id="2.40.50.100">
    <property type="match status" value="1"/>
</dbReference>
<dbReference type="Gene3D" id="2.40.30.170">
    <property type="match status" value="1"/>
</dbReference>
<feature type="domain" description="Multidrug resistance protein MdtA-like alpha-helical hairpin" evidence="3">
    <location>
        <begin position="111"/>
        <end position="174"/>
    </location>
</feature>
<dbReference type="PANTHER" id="PTHR30367:SF1">
    <property type="entry name" value="MULTIDRUG RESISTANCE PROTEIN MDTN"/>
    <property type="match status" value="1"/>
</dbReference>
<dbReference type="InterPro" id="IPR058625">
    <property type="entry name" value="MdtA-like_BSH"/>
</dbReference>
<dbReference type="InterPro" id="IPR058634">
    <property type="entry name" value="AaeA-lik-b-barrel"/>
</dbReference>
<gene>
    <name evidence="6" type="ORF">SAMN05216233_10515</name>
</gene>
<dbReference type="EMBL" id="FMUX01000005">
    <property type="protein sequence ID" value="SCY18590.1"/>
    <property type="molecule type" value="Genomic_DNA"/>
</dbReference>
<keyword evidence="2" id="KW-0175">Coiled coil</keyword>
<evidence type="ECO:0000259" key="3">
    <source>
        <dbReference type="Pfam" id="PF25876"/>
    </source>
</evidence>
<dbReference type="Pfam" id="PF25963">
    <property type="entry name" value="Beta-barrel_AAEA"/>
    <property type="match status" value="1"/>
</dbReference>
<dbReference type="InterPro" id="IPR058624">
    <property type="entry name" value="MdtA-like_HH"/>
</dbReference>
<keyword evidence="7" id="KW-1185">Reference proteome</keyword>
<dbReference type="SUPFAM" id="SSF111369">
    <property type="entry name" value="HlyD-like secretion proteins"/>
    <property type="match status" value="2"/>
</dbReference>
<dbReference type="OrthoDB" id="9772050at2"/>
<feature type="domain" description="Multidrug resistance protein MdtA-like barrel-sandwich hybrid" evidence="4">
    <location>
        <begin position="47"/>
        <end position="233"/>
    </location>
</feature>
<proteinExistence type="predicted"/>